<evidence type="ECO:0000313" key="4">
    <source>
        <dbReference type="Proteomes" id="UP000799777"/>
    </source>
</evidence>
<dbReference type="EMBL" id="ML978211">
    <property type="protein sequence ID" value="KAF2028540.1"/>
    <property type="molecule type" value="Genomic_DNA"/>
</dbReference>
<keyword evidence="2" id="KW-0732">Signal</keyword>
<keyword evidence="1" id="KW-0812">Transmembrane</keyword>
<keyword evidence="1" id="KW-0472">Membrane</keyword>
<reference evidence="3" key="1">
    <citation type="journal article" date="2020" name="Stud. Mycol.">
        <title>101 Dothideomycetes genomes: a test case for predicting lifestyles and emergence of pathogens.</title>
        <authorList>
            <person name="Haridas S."/>
            <person name="Albert R."/>
            <person name="Binder M."/>
            <person name="Bloem J."/>
            <person name="Labutti K."/>
            <person name="Salamov A."/>
            <person name="Andreopoulos B."/>
            <person name="Baker S."/>
            <person name="Barry K."/>
            <person name="Bills G."/>
            <person name="Bluhm B."/>
            <person name="Cannon C."/>
            <person name="Castanera R."/>
            <person name="Culley D."/>
            <person name="Daum C."/>
            <person name="Ezra D."/>
            <person name="Gonzalez J."/>
            <person name="Henrissat B."/>
            <person name="Kuo A."/>
            <person name="Liang C."/>
            <person name="Lipzen A."/>
            <person name="Lutzoni F."/>
            <person name="Magnuson J."/>
            <person name="Mondo S."/>
            <person name="Nolan M."/>
            <person name="Ohm R."/>
            <person name="Pangilinan J."/>
            <person name="Park H.-J."/>
            <person name="Ramirez L."/>
            <person name="Alfaro M."/>
            <person name="Sun H."/>
            <person name="Tritt A."/>
            <person name="Yoshinaga Y."/>
            <person name="Zwiers L.-H."/>
            <person name="Turgeon B."/>
            <person name="Goodwin S."/>
            <person name="Spatafora J."/>
            <person name="Crous P."/>
            <person name="Grigoriev I."/>
        </authorList>
    </citation>
    <scope>NUCLEOTIDE SEQUENCE</scope>
    <source>
        <strain evidence="3">CBS 110217</strain>
    </source>
</reference>
<gene>
    <name evidence="3" type="ORF">EK21DRAFT_101717</name>
</gene>
<protein>
    <submittedName>
        <fullName evidence="3">Uncharacterized protein</fullName>
    </submittedName>
</protein>
<feature type="signal peptide" evidence="2">
    <location>
        <begin position="1"/>
        <end position="28"/>
    </location>
</feature>
<comment type="caution">
    <text evidence="3">The sequence shown here is derived from an EMBL/GenBank/DDBJ whole genome shotgun (WGS) entry which is preliminary data.</text>
</comment>
<name>A0A9P4H6F6_9PLEO</name>
<accession>A0A9P4H6F6</accession>
<feature type="transmembrane region" description="Helical" evidence="1">
    <location>
        <begin position="441"/>
        <end position="465"/>
    </location>
</feature>
<evidence type="ECO:0000256" key="2">
    <source>
        <dbReference type="SAM" id="SignalP"/>
    </source>
</evidence>
<proteinExistence type="predicted"/>
<dbReference type="AlphaFoldDB" id="A0A9P4H6F6"/>
<dbReference type="Proteomes" id="UP000799777">
    <property type="component" value="Unassembled WGS sequence"/>
</dbReference>
<evidence type="ECO:0000313" key="3">
    <source>
        <dbReference type="EMBL" id="KAF2028540.1"/>
    </source>
</evidence>
<sequence length="589" mass="65057">MAPEAKSAGRFLFLAAGLILLVPIDTTAVTTCSDARYRYRSKKGRRWADEESTANGQLGVDIEPAQMALIYHDTFLPRMASDLASISLDEEQPNLWLDQVYADPLTKRSPTIGEENNSIRPRLPSFSELEERVPAPTYFVAGLRANSTTGVLREGPFVTSLRRKNDTNIRVCVPGKVGDFPWNKSRSRQDLTEQLYLDLWDGDFSGSQPAHNMQNISATILCGSKTTRGYFELGNTQNNNTYGALKNQWPSQELMDNYQGKYLPDAAATEIPSADWRTSGPLTLSAMVLFGNISWLHNVISYTTNMTYQDVSSRDRSTWQRICAGMPFGALYVSDTYRLPNPAQQCRWLELSISAGFTPDPMDLQQIIHEWISAFAPLISSKELKNVETLLDISLSTAHRAFLTFYSPHVDGVQDLVTTFRGRTIYTSRGRLVQKPVVSRAAMIILSVLIGLQLVGLAYLAYYIYRVPTWTGALDAMAMAKIGASLGQQDVLPPIGINVQRNLNAMQSVDVLIGVVEAMEDSRLQLASSNVSDAEGSDVELHHVDRKGAYVDVGAQDPVLQLGIGAPGVISSSTFTALRRRREGGVEVV</sequence>
<dbReference type="OrthoDB" id="5381672at2759"/>
<keyword evidence="4" id="KW-1185">Reference proteome</keyword>
<keyword evidence="1" id="KW-1133">Transmembrane helix</keyword>
<evidence type="ECO:0000256" key="1">
    <source>
        <dbReference type="SAM" id="Phobius"/>
    </source>
</evidence>
<feature type="chain" id="PRO_5040234182" evidence="2">
    <location>
        <begin position="29"/>
        <end position="589"/>
    </location>
</feature>
<organism evidence="3 4">
    <name type="scientific">Setomelanomma holmii</name>
    <dbReference type="NCBI Taxonomy" id="210430"/>
    <lineage>
        <taxon>Eukaryota</taxon>
        <taxon>Fungi</taxon>
        <taxon>Dikarya</taxon>
        <taxon>Ascomycota</taxon>
        <taxon>Pezizomycotina</taxon>
        <taxon>Dothideomycetes</taxon>
        <taxon>Pleosporomycetidae</taxon>
        <taxon>Pleosporales</taxon>
        <taxon>Pleosporineae</taxon>
        <taxon>Phaeosphaeriaceae</taxon>
        <taxon>Setomelanomma</taxon>
    </lineage>
</organism>